<evidence type="ECO:0000313" key="2">
    <source>
        <dbReference type="EMBL" id="AYG82524.1"/>
    </source>
</evidence>
<dbReference type="InterPro" id="IPR038727">
    <property type="entry name" value="NadR/Ttd14_AAA_dom"/>
</dbReference>
<proteinExistence type="predicted"/>
<reference evidence="2 3" key="1">
    <citation type="submission" date="2018-10" db="EMBL/GenBank/DDBJ databases">
        <title>Relationship between Morphology and Antimicrobial Activity in Streptomyces.</title>
        <authorList>
            <person name="Kang H.J."/>
            <person name="Kim S.B."/>
        </authorList>
    </citation>
    <scope>NUCLEOTIDE SEQUENCE [LARGE SCALE GENOMIC DNA]</scope>
    <source>
        <strain evidence="2 3">BH38</strain>
    </source>
</reference>
<keyword evidence="3" id="KW-1185">Reference proteome</keyword>
<dbReference type="SUPFAM" id="SSF52540">
    <property type="entry name" value="P-loop containing nucleoside triphosphate hydrolases"/>
    <property type="match status" value="1"/>
</dbReference>
<dbReference type="Gene3D" id="3.40.50.300">
    <property type="entry name" value="P-loop containing nucleotide triphosphate hydrolases"/>
    <property type="match status" value="1"/>
</dbReference>
<gene>
    <name evidence="2" type="ORF">DWB77_04703</name>
</gene>
<dbReference type="KEGG" id="shun:DWB77_04703"/>
<dbReference type="AlphaFoldDB" id="A0A387HGG6"/>
<feature type="domain" description="NadR/Ttd14 AAA" evidence="1">
    <location>
        <begin position="4"/>
        <end position="189"/>
    </location>
</feature>
<name>A0A387HGG6_9ACTN</name>
<dbReference type="InterPro" id="IPR027417">
    <property type="entry name" value="P-loop_NTPase"/>
</dbReference>
<dbReference type="EMBL" id="CP032698">
    <property type="protein sequence ID" value="AYG82524.1"/>
    <property type="molecule type" value="Genomic_DNA"/>
</dbReference>
<evidence type="ECO:0000313" key="3">
    <source>
        <dbReference type="Proteomes" id="UP000271554"/>
    </source>
</evidence>
<dbReference type="Proteomes" id="UP000271554">
    <property type="component" value="Chromosome"/>
</dbReference>
<accession>A0A387HGG6</accession>
<dbReference type="Pfam" id="PF13521">
    <property type="entry name" value="AAA_28"/>
    <property type="match status" value="1"/>
</dbReference>
<sequence>MSSKIAITGAYGSGKTALSLALSHLTGIPRTQGTPMREPIGGEGHSVHNWTDGEVLQLTVNRYAERLLGEQACATGFISDGSVLHEWVYAKLRLVVGSYPGTAQDLRRRYRNEVTRAYEDVADHIGRLAARHAKRTYQHFVHLPIEFGLAEDNPPVNEAFRSLSDELMLPALHESGIPVHTVTGPLAERLEKVVALTGLTPVMDTEEAIRAAHS</sequence>
<organism evidence="2 3">
    <name type="scientific">Streptomyces hundungensis</name>
    <dbReference type="NCBI Taxonomy" id="1077946"/>
    <lineage>
        <taxon>Bacteria</taxon>
        <taxon>Bacillati</taxon>
        <taxon>Actinomycetota</taxon>
        <taxon>Actinomycetes</taxon>
        <taxon>Kitasatosporales</taxon>
        <taxon>Streptomycetaceae</taxon>
        <taxon>Streptomyces</taxon>
    </lineage>
</organism>
<evidence type="ECO:0000259" key="1">
    <source>
        <dbReference type="Pfam" id="PF13521"/>
    </source>
</evidence>
<protein>
    <recommendedName>
        <fullName evidence="1">NadR/Ttd14 AAA domain-containing protein</fullName>
    </recommendedName>
</protein>
<dbReference type="RefSeq" id="WP_162952594.1">
    <property type="nucleotide sequence ID" value="NZ_CP032698.1"/>
</dbReference>